<comment type="similarity">
    <text evidence="1">Belongs to the universal stress protein A family.</text>
</comment>
<sequence length="308" mass="34886">MLFLPRVSHFYLKNYRIMKTVIALTDFSPNATHAAHFALKLAMSLKANLLLCNAYLLPSEIPSPYTVGWPVEEYDMLSEESTNMLNLLKSQLETWRGTLRKENGFSPQISVNSSFGNLCSVIKFLSSTNNVAMIVAGTHDKDRLNTFLQGNNMKSMVNNLDLPLLLVPPAARFNDIRRIAFATDLTSTKDDIEAIESLTKLTEALNAEILLTTVDEHDNYFALNERFMQEILNTMALKNKNDLLSTKILRSKEIENELATLCVEEHVDMLAMVHHHLGFIKRLFKGSHTLEMTKNVNVPILIFNARVN</sequence>
<reference evidence="4" key="1">
    <citation type="submission" date="2016-10" db="EMBL/GenBank/DDBJ databases">
        <authorList>
            <person name="Varghese N."/>
            <person name="Submissions S."/>
        </authorList>
    </citation>
    <scope>NUCLEOTIDE SEQUENCE [LARGE SCALE GENOMIC DNA]</scope>
    <source>
        <strain evidence="4">Gh-48</strain>
    </source>
</reference>
<dbReference type="STRING" id="551995.SAMN05192574_101530"/>
<dbReference type="EMBL" id="FOCL01000001">
    <property type="protein sequence ID" value="SEM70431.1"/>
    <property type="molecule type" value="Genomic_DNA"/>
</dbReference>
<gene>
    <name evidence="3" type="ORF">SAMN05192574_101530</name>
</gene>
<evidence type="ECO:0000313" key="4">
    <source>
        <dbReference type="Proteomes" id="UP000198942"/>
    </source>
</evidence>
<proteinExistence type="inferred from homology"/>
<dbReference type="PANTHER" id="PTHR46268">
    <property type="entry name" value="STRESS RESPONSE PROTEIN NHAX"/>
    <property type="match status" value="1"/>
</dbReference>
<dbReference type="PANTHER" id="PTHR46268:SF22">
    <property type="entry name" value="SENSOR PROTEIN KDPD-RELATED"/>
    <property type="match status" value="1"/>
</dbReference>
<keyword evidence="4" id="KW-1185">Reference proteome</keyword>
<evidence type="ECO:0000256" key="1">
    <source>
        <dbReference type="ARBA" id="ARBA00008791"/>
    </source>
</evidence>
<evidence type="ECO:0000259" key="2">
    <source>
        <dbReference type="Pfam" id="PF00582"/>
    </source>
</evidence>
<dbReference type="Pfam" id="PF00582">
    <property type="entry name" value="Usp"/>
    <property type="match status" value="2"/>
</dbReference>
<dbReference type="AlphaFoldDB" id="A0A1H8AII6"/>
<dbReference type="Gene3D" id="3.40.50.12370">
    <property type="match status" value="1"/>
</dbReference>
<feature type="domain" description="UspA" evidence="2">
    <location>
        <begin position="176"/>
        <end position="303"/>
    </location>
</feature>
<evidence type="ECO:0000313" key="3">
    <source>
        <dbReference type="EMBL" id="SEM70431.1"/>
    </source>
</evidence>
<dbReference type="SUPFAM" id="SSF52402">
    <property type="entry name" value="Adenine nucleotide alpha hydrolases-like"/>
    <property type="match status" value="2"/>
</dbReference>
<feature type="domain" description="UspA" evidence="2">
    <location>
        <begin position="18"/>
        <end position="168"/>
    </location>
</feature>
<name>A0A1H8AII6_9SPHI</name>
<organism evidence="3 4">
    <name type="scientific">Mucilaginibacter gossypiicola</name>
    <dbReference type="NCBI Taxonomy" id="551995"/>
    <lineage>
        <taxon>Bacteria</taxon>
        <taxon>Pseudomonadati</taxon>
        <taxon>Bacteroidota</taxon>
        <taxon>Sphingobacteriia</taxon>
        <taxon>Sphingobacteriales</taxon>
        <taxon>Sphingobacteriaceae</taxon>
        <taxon>Mucilaginibacter</taxon>
    </lineage>
</organism>
<accession>A0A1H8AII6</accession>
<dbReference type="InterPro" id="IPR006016">
    <property type="entry name" value="UspA"/>
</dbReference>
<protein>
    <submittedName>
        <fullName evidence="3">Nucleotide-binding universal stress protein, UspA family</fullName>
    </submittedName>
</protein>
<dbReference type="Proteomes" id="UP000198942">
    <property type="component" value="Unassembled WGS sequence"/>
</dbReference>
<dbReference type="CDD" id="cd00293">
    <property type="entry name" value="USP-like"/>
    <property type="match status" value="2"/>
</dbReference>